<protein>
    <recommendedName>
        <fullName evidence="8">Quinate transporter</fullName>
    </recommendedName>
</protein>
<dbReference type="PROSITE" id="PS00217">
    <property type="entry name" value="SUGAR_TRANSPORT_2"/>
    <property type="match status" value="1"/>
</dbReference>
<reference evidence="12" key="2">
    <citation type="submission" date="2020-05" db="EMBL/GenBank/DDBJ databases">
        <authorList>
            <person name="Kim H.-S."/>
            <person name="Proctor R.H."/>
            <person name="Brown D.W."/>
        </authorList>
    </citation>
    <scope>NUCLEOTIDE SEQUENCE</scope>
    <source>
        <strain evidence="12">NRRL 20472</strain>
    </source>
</reference>
<feature type="transmembrane region" description="Helical" evidence="10">
    <location>
        <begin position="21"/>
        <end position="45"/>
    </location>
</feature>
<dbReference type="PANTHER" id="PTHR48022:SF34">
    <property type="entry name" value="MAJOR FACILITATOR SUPERFAMILY (MFS) PROFILE DOMAIN-CONTAINING PROTEIN-RELATED"/>
    <property type="match status" value="1"/>
</dbReference>
<feature type="transmembrane region" description="Helical" evidence="10">
    <location>
        <begin position="65"/>
        <end position="85"/>
    </location>
</feature>
<dbReference type="Proteomes" id="UP000622797">
    <property type="component" value="Unassembled WGS sequence"/>
</dbReference>
<dbReference type="SUPFAM" id="SSF103473">
    <property type="entry name" value="MFS general substrate transporter"/>
    <property type="match status" value="1"/>
</dbReference>
<feature type="transmembrane region" description="Helical" evidence="10">
    <location>
        <begin position="349"/>
        <end position="371"/>
    </location>
</feature>
<keyword evidence="4 10" id="KW-0812">Transmembrane</keyword>
<name>A0A8H4TY34_9HYPO</name>
<dbReference type="NCBIfam" id="TIGR00879">
    <property type="entry name" value="SP"/>
    <property type="match status" value="1"/>
</dbReference>
<dbReference type="Pfam" id="PF00083">
    <property type="entry name" value="Sugar_tr"/>
    <property type="match status" value="1"/>
</dbReference>
<dbReference type="InterPro" id="IPR005829">
    <property type="entry name" value="Sugar_transporter_CS"/>
</dbReference>
<evidence type="ECO:0000256" key="5">
    <source>
        <dbReference type="ARBA" id="ARBA00022911"/>
    </source>
</evidence>
<dbReference type="InterPro" id="IPR003663">
    <property type="entry name" value="Sugar/inositol_transpt"/>
</dbReference>
<evidence type="ECO:0000256" key="6">
    <source>
        <dbReference type="ARBA" id="ARBA00022989"/>
    </source>
</evidence>
<accession>A0A8H4TY34</accession>
<feature type="transmembrane region" description="Helical" evidence="10">
    <location>
        <begin position="97"/>
        <end position="118"/>
    </location>
</feature>
<feature type="transmembrane region" description="Helical" evidence="10">
    <location>
        <begin position="155"/>
        <end position="177"/>
    </location>
</feature>
<keyword evidence="7 10" id="KW-0472">Membrane</keyword>
<proteinExistence type="inferred from homology"/>
<dbReference type="EMBL" id="JABEXW010000302">
    <property type="protein sequence ID" value="KAF4966162.1"/>
    <property type="molecule type" value="Genomic_DNA"/>
</dbReference>
<reference evidence="12" key="1">
    <citation type="journal article" date="2020" name="BMC Genomics">
        <title>Correction to: Identification and distribution of gene clusters required for synthesis of sphingolipid metabolism inhibitors in diverse species of the filamentous fungus Fusarium.</title>
        <authorList>
            <person name="Kim H.S."/>
            <person name="Lohmar J.M."/>
            <person name="Busman M."/>
            <person name="Brown D.W."/>
            <person name="Naumann T.A."/>
            <person name="Divon H.H."/>
            <person name="Lysoe E."/>
            <person name="Uhlig S."/>
            <person name="Proctor R.H."/>
        </authorList>
    </citation>
    <scope>NUCLEOTIDE SEQUENCE</scope>
    <source>
        <strain evidence="12">NRRL 20472</strain>
    </source>
</reference>
<evidence type="ECO:0000256" key="10">
    <source>
        <dbReference type="SAM" id="Phobius"/>
    </source>
</evidence>
<feature type="transmembrane region" description="Helical" evidence="10">
    <location>
        <begin position="391"/>
        <end position="409"/>
    </location>
</feature>
<sequence length="539" mass="59799">MGFGFNAKSKSAPSEVFNWQLCYVILAGVGGSIIFGYDLAFIGGVFSLESFVRRFGLEDLDAPSIQAHMVNTFQGGAFFGVMLAYWSNERYGRRRALMLAGWVFNVGVVMQMACHGNIPAFYAGRFVSGLGIGGTTFVIPQYLSECAPAEARGGIVGCFEIGVQIGTIIGFWINYGVQQNVSPDGDTQWFIPISFQFIPATLMIIGLMFLCESPRWYHSKGRREDAAKSLTWLRQLPVEHPYVASELADYERQMEHELSISSASDFKAIIRETFTRKMWPRLVHGCLLMIFQNSTGINAMNNFSVTFFQVLGYHGASAKLFSTGIYGIVKGIMATITFLFLIDRFGRRALLFAGSIMCAFSMYYVAGFSAITNSFTTTREPDAGSQSAAAFIYIFGAGYAVGWNLPWIIAAEIFPTRIRSFCLVMTTCSHWLGEFYVSYAVTYMFKSITYGTFIFFGSMTVLGGIYVYLFLPETNGVPLEDMDILFEARGLAPQQMKAYKEYLASQNQEGKGMDNILTAQDSVDQSAFPSNMATAENKA</sequence>
<evidence type="ECO:0000313" key="12">
    <source>
        <dbReference type="EMBL" id="KAF4966162.1"/>
    </source>
</evidence>
<comment type="similarity">
    <text evidence="2 9">Belongs to the major facilitator superfamily. Sugar transporter (TC 2.A.1.1) family.</text>
</comment>
<evidence type="ECO:0000256" key="7">
    <source>
        <dbReference type="ARBA" id="ARBA00023136"/>
    </source>
</evidence>
<feature type="transmembrane region" description="Helical" evidence="10">
    <location>
        <begin position="282"/>
        <end position="300"/>
    </location>
</feature>
<feature type="transmembrane region" description="Helical" evidence="10">
    <location>
        <begin position="320"/>
        <end position="342"/>
    </location>
</feature>
<comment type="caution">
    <text evidence="12">The sequence shown here is derived from an EMBL/GenBank/DDBJ whole genome shotgun (WGS) entry which is preliminary data.</text>
</comment>
<feature type="transmembrane region" description="Helical" evidence="10">
    <location>
        <begin position="421"/>
        <end position="442"/>
    </location>
</feature>
<keyword evidence="5" id="KW-0672">Quinate metabolism</keyword>
<evidence type="ECO:0000256" key="3">
    <source>
        <dbReference type="ARBA" id="ARBA00022448"/>
    </source>
</evidence>
<keyword evidence="6 10" id="KW-1133">Transmembrane helix</keyword>
<comment type="subcellular location">
    <subcellularLocation>
        <location evidence="1">Membrane</location>
        <topology evidence="1">Multi-pass membrane protein</topology>
    </subcellularLocation>
</comment>
<dbReference type="InterPro" id="IPR020846">
    <property type="entry name" value="MFS_dom"/>
</dbReference>
<evidence type="ECO:0000313" key="13">
    <source>
        <dbReference type="Proteomes" id="UP000622797"/>
    </source>
</evidence>
<evidence type="ECO:0000256" key="9">
    <source>
        <dbReference type="RuleBase" id="RU003346"/>
    </source>
</evidence>
<dbReference type="InterPro" id="IPR005828">
    <property type="entry name" value="MFS_sugar_transport-like"/>
</dbReference>
<keyword evidence="13" id="KW-1185">Reference proteome</keyword>
<evidence type="ECO:0000259" key="11">
    <source>
        <dbReference type="PROSITE" id="PS50850"/>
    </source>
</evidence>
<gene>
    <name evidence="12" type="ORF">FSARC_6121</name>
</gene>
<feature type="transmembrane region" description="Helical" evidence="10">
    <location>
        <begin position="124"/>
        <end position="143"/>
    </location>
</feature>
<feature type="transmembrane region" description="Helical" evidence="10">
    <location>
        <begin position="448"/>
        <end position="471"/>
    </location>
</feature>
<feature type="domain" description="Major facilitator superfamily (MFS) profile" evidence="11">
    <location>
        <begin position="24"/>
        <end position="475"/>
    </location>
</feature>
<dbReference type="PRINTS" id="PR00171">
    <property type="entry name" value="SUGRTRNSPORT"/>
</dbReference>
<evidence type="ECO:0000256" key="2">
    <source>
        <dbReference type="ARBA" id="ARBA00010992"/>
    </source>
</evidence>
<evidence type="ECO:0000256" key="1">
    <source>
        <dbReference type="ARBA" id="ARBA00004141"/>
    </source>
</evidence>
<organism evidence="12 13">
    <name type="scientific">Fusarium sarcochroum</name>
    <dbReference type="NCBI Taxonomy" id="1208366"/>
    <lineage>
        <taxon>Eukaryota</taxon>
        <taxon>Fungi</taxon>
        <taxon>Dikarya</taxon>
        <taxon>Ascomycota</taxon>
        <taxon>Pezizomycotina</taxon>
        <taxon>Sordariomycetes</taxon>
        <taxon>Hypocreomycetidae</taxon>
        <taxon>Hypocreales</taxon>
        <taxon>Nectriaceae</taxon>
        <taxon>Fusarium</taxon>
        <taxon>Fusarium lateritium species complex</taxon>
    </lineage>
</organism>
<evidence type="ECO:0000256" key="8">
    <source>
        <dbReference type="ARBA" id="ARBA00043213"/>
    </source>
</evidence>
<dbReference type="GO" id="GO:0016020">
    <property type="term" value="C:membrane"/>
    <property type="evidence" value="ECO:0007669"/>
    <property type="project" value="UniProtKB-SubCell"/>
</dbReference>
<feature type="transmembrane region" description="Helical" evidence="10">
    <location>
        <begin position="189"/>
        <end position="210"/>
    </location>
</feature>
<dbReference type="Gene3D" id="1.20.1250.20">
    <property type="entry name" value="MFS general substrate transporter like domains"/>
    <property type="match status" value="1"/>
</dbReference>
<dbReference type="PANTHER" id="PTHR48022">
    <property type="entry name" value="PLASTIDIC GLUCOSE TRANSPORTER 4"/>
    <property type="match status" value="1"/>
</dbReference>
<dbReference type="GO" id="GO:0005351">
    <property type="term" value="F:carbohydrate:proton symporter activity"/>
    <property type="evidence" value="ECO:0007669"/>
    <property type="project" value="TreeGrafter"/>
</dbReference>
<dbReference type="InterPro" id="IPR050360">
    <property type="entry name" value="MFS_Sugar_Transporters"/>
</dbReference>
<dbReference type="AlphaFoldDB" id="A0A8H4TY34"/>
<dbReference type="OrthoDB" id="508119at2759"/>
<dbReference type="PROSITE" id="PS50850">
    <property type="entry name" value="MFS"/>
    <property type="match status" value="1"/>
</dbReference>
<keyword evidence="3 9" id="KW-0813">Transport</keyword>
<dbReference type="InterPro" id="IPR036259">
    <property type="entry name" value="MFS_trans_sf"/>
</dbReference>
<evidence type="ECO:0000256" key="4">
    <source>
        <dbReference type="ARBA" id="ARBA00022692"/>
    </source>
</evidence>